<feature type="binding site" evidence="7">
    <location>
        <begin position="12"/>
        <end position="16"/>
    </location>
    <ligand>
        <name>L-glutamate</name>
        <dbReference type="ChEBI" id="CHEBI:29985"/>
    </ligand>
</feature>
<dbReference type="InterPro" id="IPR049940">
    <property type="entry name" value="GluQ/Sye"/>
</dbReference>
<feature type="binding site" evidence="7">
    <location>
        <position position="122"/>
    </location>
    <ligand>
        <name>Zn(2+)</name>
        <dbReference type="ChEBI" id="CHEBI:29105"/>
    </ligand>
</feature>
<dbReference type="EMBL" id="JBAKAZ010000027">
    <property type="protein sequence ID" value="MEL0629675.1"/>
    <property type="molecule type" value="Genomic_DNA"/>
</dbReference>
<keyword evidence="8" id="KW-0648">Protein biosynthesis</keyword>
<dbReference type="InterPro" id="IPR000924">
    <property type="entry name" value="Glu/Gln-tRNA-synth"/>
</dbReference>
<feature type="binding site" evidence="7">
    <location>
        <position position="178"/>
    </location>
    <ligand>
        <name>L-glutamate</name>
        <dbReference type="ChEBI" id="CHEBI:29985"/>
    </ligand>
</feature>
<dbReference type="Gene3D" id="3.40.50.620">
    <property type="entry name" value="HUPs"/>
    <property type="match status" value="1"/>
</dbReference>
<feature type="binding site" evidence="7">
    <location>
        <position position="118"/>
    </location>
    <ligand>
        <name>Zn(2+)</name>
        <dbReference type="ChEBI" id="CHEBI:29105"/>
    </ligand>
</feature>
<evidence type="ECO:0000256" key="1">
    <source>
        <dbReference type="ARBA" id="ARBA00022598"/>
    </source>
</evidence>
<protein>
    <recommendedName>
        <fullName evidence="7">Glutamyl-Q tRNA(Asp) synthetase</fullName>
        <shortName evidence="7">Glu-Q-RSs</shortName>
        <ecNumber evidence="7">6.1.1.-</ecNumber>
    </recommendedName>
</protein>
<feature type="binding site" evidence="7">
    <location>
        <position position="106"/>
    </location>
    <ligand>
        <name>Zn(2+)</name>
        <dbReference type="ChEBI" id="CHEBI:29105"/>
    </ligand>
</feature>
<evidence type="ECO:0000259" key="9">
    <source>
        <dbReference type="Pfam" id="PF00749"/>
    </source>
</evidence>
<dbReference type="RefSeq" id="WP_341597791.1">
    <property type="nucleotide sequence ID" value="NZ_JBAKAZ010000027.1"/>
</dbReference>
<evidence type="ECO:0000256" key="4">
    <source>
        <dbReference type="ARBA" id="ARBA00022833"/>
    </source>
</evidence>
<feature type="short sequence motif" description="'KMSKS' region" evidence="7">
    <location>
        <begin position="234"/>
        <end position="238"/>
    </location>
</feature>
<feature type="binding site" evidence="7">
    <location>
        <position position="237"/>
    </location>
    <ligand>
        <name>ATP</name>
        <dbReference type="ChEBI" id="CHEBI:30616"/>
    </ligand>
</feature>
<evidence type="ECO:0000256" key="6">
    <source>
        <dbReference type="ARBA" id="ARBA00023146"/>
    </source>
</evidence>
<dbReference type="Gene3D" id="3.90.800.10">
    <property type="entry name" value="Glutamyl-tRNA Synthetase, Domain 3"/>
    <property type="match status" value="1"/>
</dbReference>
<feature type="binding site" evidence="7">
    <location>
        <position position="104"/>
    </location>
    <ligand>
        <name>Zn(2+)</name>
        <dbReference type="ChEBI" id="CHEBI:29105"/>
    </ligand>
</feature>
<dbReference type="InterPro" id="IPR020058">
    <property type="entry name" value="Glu/Gln-tRNA-synth_Ib_cat-dom"/>
</dbReference>
<reference evidence="10 11" key="1">
    <citation type="submission" date="2024-02" db="EMBL/GenBank/DDBJ databases">
        <title>Bacteria isolated from the canopy kelp, Nereocystis luetkeana.</title>
        <authorList>
            <person name="Pfister C.A."/>
            <person name="Younker I.T."/>
            <person name="Light S.H."/>
        </authorList>
    </citation>
    <scope>NUCLEOTIDE SEQUENCE [LARGE SCALE GENOMIC DNA]</scope>
    <source>
        <strain evidence="10 11">TI.1.05</strain>
    </source>
</reference>
<keyword evidence="1 7" id="KW-0436">Ligase</keyword>
<evidence type="ECO:0000256" key="3">
    <source>
        <dbReference type="ARBA" id="ARBA00022741"/>
    </source>
</evidence>
<evidence type="ECO:0000313" key="10">
    <source>
        <dbReference type="EMBL" id="MEL0629675.1"/>
    </source>
</evidence>
<dbReference type="SUPFAM" id="SSF52374">
    <property type="entry name" value="Nucleotidylyl transferase"/>
    <property type="match status" value="1"/>
</dbReference>
<keyword evidence="11" id="KW-1185">Reference proteome</keyword>
<keyword evidence="5 7" id="KW-0067">ATP-binding</keyword>
<dbReference type="InterPro" id="IPR022380">
    <property type="entry name" value="Glu-Q_tRNA(Asp)_Synthase"/>
</dbReference>
<organism evidence="10 11">
    <name type="scientific">Psychromonas aquatilis</name>
    <dbReference type="NCBI Taxonomy" id="2005072"/>
    <lineage>
        <taxon>Bacteria</taxon>
        <taxon>Pseudomonadati</taxon>
        <taxon>Pseudomonadota</taxon>
        <taxon>Gammaproteobacteria</taxon>
        <taxon>Alteromonadales</taxon>
        <taxon>Psychromonadaceae</taxon>
        <taxon>Psychromonas</taxon>
    </lineage>
</organism>
<dbReference type="InterPro" id="IPR014729">
    <property type="entry name" value="Rossmann-like_a/b/a_fold"/>
</dbReference>
<name>A0ABU9GQS6_9GAMM</name>
<comment type="cofactor">
    <cofactor evidence="7">
        <name>Zn(2+)</name>
        <dbReference type="ChEBI" id="CHEBI:29105"/>
    </cofactor>
    <text evidence="7">Binds 1 zinc ion per subunit.</text>
</comment>
<gene>
    <name evidence="10" type="primary">gluQRS</name>
    <name evidence="7" type="synonym">gluQ</name>
    <name evidence="10" type="ORF">V6256_08640</name>
</gene>
<keyword evidence="2 7" id="KW-0479">Metal-binding</keyword>
<evidence type="ECO:0000313" key="11">
    <source>
        <dbReference type="Proteomes" id="UP001369082"/>
    </source>
</evidence>
<sequence length="297" mass="33302">MLLNDNKPYIGRFAPSPSGALHFGSLVAAVGSYLQAKSQQGTWQVRIEDIDPPREVEGASADILETLQAYGLQWDGEVIYQHQQSHLYEQVLNNLKSRGLCYACSCTRKMIKQRGGYYQGDCRDKQNPHTGNALRINLSSINNKTTYFIDQLQGHLPLDPTQINDDFIIKRKDGLYAYNLAVVIDDIQQGVTEIVRGADLIETTGKQISLYRLLDADIPTYVHLPLAVTEPGLKLSKQNHAVAVNKQDPVPTLKQVLAFLGHTVPEHIPQHTCREVLNWAIANWSLQKVPKKQEIPI</sequence>
<feature type="binding site" evidence="7">
    <location>
        <position position="48"/>
    </location>
    <ligand>
        <name>L-glutamate</name>
        <dbReference type="ChEBI" id="CHEBI:29985"/>
    </ligand>
</feature>
<dbReference type="PANTHER" id="PTHR43311:SF1">
    <property type="entry name" value="GLUTAMYL-Q TRNA(ASP) SYNTHETASE"/>
    <property type="match status" value="1"/>
</dbReference>
<keyword evidence="3 7" id="KW-0547">Nucleotide-binding</keyword>
<dbReference type="PANTHER" id="PTHR43311">
    <property type="entry name" value="GLUTAMATE--TRNA LIGASE"/>
    <property type="match status" value="1"/>
</dbReference>
<feature type="binding site" evidence="7">
    <location>
        <position position="196"/>
    </location>
    <ligand>
        <name>L-glutamate</name>
        <dbReference type="ChEBI" id="CHEBI:29985"/>
    </ligand>
</feature>
<comment type="similarity">
    <text evidence="7">Belongs to the class-I aminoacyl-tRNA synthetase family. GluQ subfamily.</text>
</comment>
<dbReference type="NCBIfam" id="NF004314">
    <property type="entry name" value="PRK05710.1-3"/>
    <property type="match status" value="1"/>
</dbReference>
<comment type="function">
    <text evidence="7">Catalyzes the tRNA-independent activation of glutamate in presence of ATP and the subsequent transfer of glutamate onto a tRNA(Asp). Glutamate is transferred on the 2-amino-5-(4,5-dihydroxy-2-cyclopenten-1-yl) moiety of the queuosine in the wobble position of the QUC anticodon.</text>
</comment>
<feature type="domain" description="Glutamyl/glutaminyl-tRNA synthetase class Ib catalytic" evidence="9">
    <location>
        <begin position="12"/>
        <end position="247"/>
    </location>
</feature>
<evidence type="ECO:0000256" key="8">
    <source>
        <dbReference type="RuleBase" id="RU363037"/>
    </source>
</evidence>
<evidence type="ECO:0000256" key="5">
    <source>
        <dbReference type="ARBA" id="ARBA00022840"/>
    </source>
</evidence>
<proteinExistence type="inferred from homology"/>
<keyword evidence="6 7" id="KW-0030">Aminoacyl-tRNA synthetase</keyword>
<comment type="caution">
    <text evidence="10">The sequence shown here is derived from an EMBL/GenBank/DDBJ whole genome shotgun (WGS) entry which is preliminary data.</text>
</comment>
<evidence type="ECO:0000256" key="7">
    <source>
        <dbReference type="HAMAP-Rule" id="MF_01428"/>
    </source>
</evidence>
<keyword evidence="4 7" id="KW-0862">Zinc</keyword>
<dbReference type="Pfam" id="PF00749">
    <property type="entry name" value="tRNA-synt_1c"/>
    <property type="match status" value="1"/>
</dbReference>
<accession>A0ABU9GQS6</accession>
<dbReference type="HAMAP" id="MF_01428">
    <property type="entry name" value="Glu_Q_tRNA_synth"/>
    <property type="match status" value="1"/>
</dbReference>
<feature type="short sequence motif" description="'HIGH' region" evidence="7">
    <location>
        <begin position="15"/>
        <end position="25"/>
    </location>
</feature>
<dbReference type="PRINTS" id="PR00987">
    <property type="entry name" value="TRNASYNTHGLU"/>
</dbReference>
<dbReference type="NCBIfam" id="TIGR03838">
    <property type="entry name" value="queuosine_YadB"/>
    <property type="match status" value="1"/>
</dbReference>
<dbReference type="GO" id="GO:0016874">
    <property type="term" value="F:ligase activity"/>
    <property type="evidence" value="ECO:0007669"/>
    <property type="project" value="UniProtKB-KW"/>
</dbReference>
<evidence type="ECO:0000256" key="2">
    <source>
        <dbReference type="ARBA" id="ARBA00022723"/>
    </source>
</evidence>
<dbReference type="Proteomes" id="UP001369082">
    <property type="component" value="Unassembled WGS sequence"/>
</dbReference>
<dbReference type="EC" id="6.1.1.-" evidence="7"/>